<protein>
    <submittedName>
        <fullName evidence="2">Uncharacterized protein</fullName>
    </submittedName>
</protein>
<feature type="region of interest" description="Disordered" evidence="1">
    <location>
        <begin position="441"/>
        <end position="463"/>
    </location>
</feature>
<organism evidence="2 3">
    <name type="scientific">Ustilago trichophora</name>
    <dbReference type="NCBI Taxonomy" id="86804"/>
    <lineage>
        <taxon>Eukaryota</taxon>
        <taxon>Fungi</taxon>
        <taxon>Dikarya</taxon>
        <taxon>Basidiomycota</taxon>
        <taxon>Ustilaginomycotina</taxon>
        <taxon>Ustilaginomycetes</taxon>
        <taxon>Ustilaginales</taxon>
        <taxon>Ustilaginaceae</taxon>
        <taxon>Ustilago</taxon>
    </lineage>
</organism>
<keyword evidence="3" id="KW-1185">Reference proteome</keyword>
<accession>A0A5C3ELI1</accession>
<name>A0A5C3ELI1_9BASI</name>
<feature type="compositionally biased region" description="Low complexity" evidence="1">
    <location>
        <begin position="495"/>
        <end position="509"/>
    </location>
</feature>
<proteinExistence type="predicted"/>
<gene>
    <name evidence="2" type="ORF">UTRI_05214</name>
</gene>
<evidence type="ECO:0000313" key="2">
    <source>
        <dbReference type="EMBL" id="SPO30597.1"/>
    </source>
</evidence>
<evidence type="ECO:0000313" key="3">
    <source>
        <dbReference type="Proteomes" id="UP000324022"/>
    </source>
</evidence>
<dbReference type="OrthoDB" id="2585251at2759"/>
<dbReference type="Proteomes" id="UP000324022">
    <property type="component" value="Unassembled WGS sequence"/>
</dbReference>
<feature type="compositionally biased region" description="Low complexity" evidence="1">
    <location>
        <begin position="445"/>
        <end position="463"/>
    </location>
</feature>
<dbReference type="EMBL" id="OOIN01000034">
    <property type="protein sequence ID" value="SPO30597.1"/>
    <property type="molecule type" value="Genomic_DNA"/>
</dbReference>
<evidence type="ECO:0000256" key="1">
    <source>
        <dbReference type="SAM" id="MobiDB-lite"/>
    </source>
</evidence>
<feature type="region of interest" description="Disordered" evidence="1">
    <location>
        <begin position="476"/>
        <end position="509"/>
    </location>
</feature>
<reference evidence="2 3" key="1">
    <citation type="submission" date="2018-03" db="EMBL/GenBank/DDBJ databases">
        <authorList>
            <person name="Guldener U."/>
        </authorList>
    </citation>
    <scope>NUCLEOTIDE SEQUENCE [LARGE SCALE GENOMIC DNA]</scope>
    <source>
        <strain evidence="2 3">NBRC100155</strain>
    </source>
</reference>
<dbReference type="AlphaFoldDB" id="A0A5C3ELI1"/>
<sequence>MLRPKPGRLRALLRIAGQIRTRPRPSISITPTRSLIRGHSGLYTATSISHLNTQNGIRAVSRRHFGTQASASVRSSTTLAAVLKRLLVCTARAVRFTLAKYHTTLSPRPIFKTIKLATSSIRSPLLKGAIETFKSTASRTATATTRAAYARLTHPTVAFSRGALSGFGPRPAAGQLALSPLRGGLGLQSTRKFSSGGARVFDNLIVNAPLALRLAGDEVEEKAKLASRKPMTPRRMMRAAGARRTGATFTSAKLPLNAFEFATSAKRPQQQQQSSTSIVEESIKSDLNTNDLSEYFQFPQLPLTSPSTCDTVISIRLVDPLFVALGGRDPTPPPNSLGPRLFDEAFLLDANTALEYEHRRYLRAKALLRVLWDSGLLKGEHEDEMDLFSDPAMWTIKIVGKEPGQVRKALRTSLAFEWESWCTISQISHIEDNNSQSGMILSYINPSSSSSQTSSRNNQTPSSTFTFQEQFEDISPPLSFAHNPEGEGGMNSVQSEDLVSLPSHSSSSLGGDGLLYDSRVWG</sequence>